<proteinExistence type="predicted"/>
<sequence length="37" mass="4644">MQRHHTRYWPHINIRNPVAFPRLLVYSRCYLKYAKKS</sequence>
<reference evidence="1" key="1">
    <citation type="submission" date="2014-09" db="EMBL/GenBank/DDBJ databases">
        <authorList>
            <person name="Magalhaes I.L.F."/>
            <person name="Oliveira U."/>
            <person name="Santos F.R."/>
            <person name="Vidigal T.H.D.A."/>
            <person name="Brescovit A.D."/>
            <person name="Santos A.J."/>
        </authorList>
    </citation>
    <scope>NUCLEOTIDE SEQUENCE</scope>
    <source>
        <tissue evidence="1">Shoot tissue taken approximately 20 cm above the soil surface</tissue>
    </source>
</reference>
<name>A0A0A9GDS1_ARUDO</name>
<dbReference type="AlphaFoldDB" id="A0A0A9GDS1"/>
<reference evidence="1" key="2">
    <citation type="journal article" date="2015" name="Data Brief">
        <title>Shoot transcriptome of the giant reed, Arundo donax.</title>
        <authorList>
            <person name="Barrero R.A."/>
            <person name="Guerrero F.D."/>
            <person name="Moolhuijzen P."/>
            <person name="Goolsby J.A."/>
            <person name="Tidwell J."/>
            <person name="Bellgard S.E."/>
            <person name="Bellgard M.I."/>
        </authorList>
    </citation>
    <scope>NUCLEOTIDE SEQUENCE</scope>
    <source>
        <tissue evidence="1">Shoot tissue taken approximately 20 cm above the soil surface</tissue>
    </source>
</reference>
<accession>A0A0A9GDS1</accession>
<dbReference type="EMBL" id="GBRH01174661">
    <property type="protein sequence ID" value="JAE23235.1"/>
    <property type="molecule type" value="Transcribed_RNA"/>
</dbReference>
<evidence type="ECO:0000313" key="1">
    <source>
        <dbReference type="EMBL" id="JAE23235.1"/>
    </source>
</evidence>
<organism evidence="1">
    <name type="scientific">Arundo donax</name>
    <name type="common">Giant reed</name>
    <name type="synonym">Donax arundinaceus</name>
    <dbReference type="NCBI Taxonomy" id="35708"/>
    <lineage>
        <taxon>Eukaryota</taxon>
        <taxon>Viridiplantae</taxon>
        <taxon>Streptophyta</taxon>
        <taxon>Embryophyta</taxon>
        <taxon>Tracheophyta</taxon>
        <taxon>Spermatophyta</taxon>
        <taxon>Magnoliopsida</taxon>
        <taxon>Liliopsida</taxon>
        <taxon>Poales</taxon>
        <taxon>Poaceae</taxon>
        <taxon>PACMAD clade</taxon>
        <taxon>Arundinoideae</taxon>
        <taxon>Arundineae</taxon>
        <taxon>Arundo</taxon>
    </lineage>
</organism>
<protein>
    <submittedName>
        <fullName evidence="1">Uncharacterized protein</fullName>
    </submittedName>
</protein>